<dbReference type="RefSeq" id="WP_098696296.1">
    <property type="nucleotide sequence ID" value="NZ_CP023778.1"/>
</dbReference>
<dbReference type="InterPro" id="IPR002192">
    <property type="entry name" value="PPDK_AMP/ATP-bd"/>
</dbReference>
<feature type="domain" description="PEP-utilising enzyme mobile" evidence="2">
    <location>
        <begin position="810"/>
        <end position="880"/>
    </location>
</feature>
<dbReference type="InterPro" id="IPR051549">
    <property type="entry name" value="PEP_Utilizing_Enz"/>
</dbReference>
<gene>
    <name evidence="4" type="ORF">CRH09_26880</name>
</gene>
<name>A0A291RQ05_9NOCA</name>
<dbReference type="Gene3D" id="3.30.470.20">
    <property type="entry name" value="ATP-grasp fold, B domain"/>
    <property type="match status" value="1"/>
</dbReference>
<feature type="domain" description="Pyruvate phosphate dikinase AMP/ATP-binding" evidence="3">
    <location>
        <begin position="25"/>
        <end position="304"/>
    </location>
</feature>
<dbReference type="Gene3D" id="3.30.1490.20">
    <property type="entry name" value="ATP-grasp fold, A domain"/>
    <property type="match status" value="1"/>
</dbReference>
<feature type="region of interest" description="Disordered" evidence="1">
    <location>
        <begin position="303"/>
        <end position="324"/>
    </location>
</feature>
<dbReference type="GeneID" id="88360941"/>
<feature type="compositionally biased region" description="Pro residues" evidence="1">
    <location>
        <begin position="305"/>
        <end position="320"/>
    </location>
</feature>
<reference evidence="4 5" key="1">
    <citation type="submission" date="2017-10" db="EMBL/GenBank/DDBJ databases">
        <title>Comparative genomics between pathogenic Norcardia.</title>
        <authorList>
            <person name="Zeng L."/>
        </authorList>
    </citation>
    <scope>NUCLEOTIDE SEQUENCE [LARGE SCALE GENOMIC DNA]</scope>
    <source>
        <strain evidence="4 5">NC_YFY_NT001</strain>
    </source>
</reference>
<dbReference type="Pfam" id="PF01326">
    <property type="entry name" value="PPDK_N"/>
    <property type="match status" value="1"/>
</dbReference>
<dbReference type="Proteomes" id="UP000221961">
    <property type="component" value="Chromosome"/>
</dbReference>
<dbReference type="EMBL" id="CP023778">
    <property type="protein sequence ID" value="ATL69262.1"/>
    <property type="molecule type" value="Genomic_DNA"/>
</dbReference>
<dbReference type="PANTHER" id="PTHR43615:SF1">
    <property type="entry name" value="PPDK_N DOMAIN-CONTAINING PROTEIN"/>
    <property type="match status" value="1"/>
</dbReference>
<protein>
    <submittedName>
        <fullName evidence="4">Phosphoenolpyruvate-utilizing enzyme</fullName>
    </submittedName>
</protein>
<keyword evidence="4" id="KW-0670">Pyruvate</keyword>
<dbReference type="InterPro" id="IPR008279">
    <property type="entry name" value="PEP-util_enz_mobile_dom"/>
</dbReference>
<dbReference type="InterPro" id="IPR013815">
    <property type="entry name" value="ATP_grasp_subdomain_1"/>
</dbReference>
<proteinExistence type="predicted"/>
<dbReference type="SUPFAM" id="SSF56059">
    <property type="entry name" value="Glutathione synthetase ATP-binding domain-like"/>
    <property type="match status" value="1"/>
</dbReference>
<sequence length="887" mass="98471">MTTSNRATRDLVAVLGGPDRVPPETLGGKGARLDEMIRAGLPVPPAFCLTTGLFERFLRDVGLDAGALGEEPSRIRAAILAAEVPEEIAAAVLDAYAGLGRPRVAVRSSASREDSASQSFAGQHDTVLDIAGDAALLDAVKTCWASLWSERAVAYRACGGAGTIAVVVQRMIPADAAGVLFTRDPISGRTDRLVVDACWGLGEGLVAGKVTADSFVVDPAGPEVIEQNVRYKVTRCASVRPGVVELVKVDEANRSTPCLTAGQLGDLAALALRVRELYGAEQDIEWALLDGAPHLLQARPITAAPMPPPRRSPYGRPQPEPIRQGTMWSRMDIGEIFTGAMTPLGLSFARYYQHHVHGDCIRAVGVRDTCDMSEQMGHFQGYVYLNISYTAYVLSQALPMRDQRDFTERFASEEIDLTDYRNPFGGYRMGIPGLLSTAFWTRTAVAELRDMAKRTDRMVEARLYEFDRAQRLNLRTFDRRELRDEMRRRLDHFHDMHVGYMPYFMNAFGFYGVLQQMCAAWLDEAGDRFVNRLKTDMSNLRTVESAREVWELAQAARQQPRVLEIIRSGSPHEVAARLRSDAAGQAFWQAQMEPFLRENGVRAHQEMELTHPRWIDDPAYVFQMIRRYSEEGFSIGHILESRPDPGDDEAVAAMRKLPWPKRRAMAGVISLYEKCSTLRETARVSMIGSIWLVRQVVYEVARRLIGAGVLRSFDEVAYLDFADVLRYLDSDEDPRDIVSRAELEKAHRTARNYARLPAPPLSFLGEWDVTQSIRPFPDGARLEGLGTSPGRAVGRARIVENLAWQADEFHAGEILVTRYTDSSWTPLFAIASGIVTDIGSMLSHSSIVSREFRVPAVVNTKHATQAIKTGDLIMVDGDRGVVEVVEG</sequence>
<dbReference type="GO" id="GO:0005524">
    <property type="term" value="F:ATP binding"/>
    <property type="evidence" value="ECO:0007669"/>
    <property type="project" value="InterPro"/>
</dbReference>
<accession>A0A291RQ05</accession>
<evidence type="ECO:0000313" key="4">
    <source>
        <dbReference type="EMBL" id="ATL69262.1"/>
    </source>
</evidence>
<dbReference type="SUPFAM" id="SSF52009">
    <property type="entry name" value="Phosphohistidine domain"/>
    <property type="match status" value="1"/>
</dbReference>
<dbReference type="PANTHER" id="PTHR43615">
    <property type="entry name" value="PHOSPHOENOLPYRUVATE SYNTHASE-RELATED"/>
    <property type="match status" value="1"/>
</dbReference>
<dbReference type="AlphaFoldDB" id="A0A291RQ05"/>
<organism evidence="4 5">
    <name type="scientific">Nocardia terpenica</name>
    <dbReference type="NCBI Taxonomy" id="455432"/>
    <lineage>
        <taxon>Bacteria</taxon>
        <taxon>Bacillati</taxon>
        <taxon>Actinomycetota</taxon>
        <taxon>Actinomycetes</taxon>
        <taxon>Mycobacteriales</taxon>
        <taxon>Nocardiaceae</taxon>
        <taxon>Nocardia</taxon>
    </lineage>
</organism>
<evidence type="ECO:0000313" key="5">
    <source>
        <dbReference type="Proteomes" id="UP000221961"/>
    </source>
</evidence>
<dbReference type="Pfam" id="PF00391">
    <property type="entry name" value="PEP-utilizers"/>
    <property type="match status" value="1"/>
</dbReference>
<dbReference type="GO" id="GO:0016301">
    <property type="term" value="F:kinase activity"/>
    <property type="evidence" value="ECO:0007669"/>
    <property type="project" value="InterPro"/>
</dbReference>
<dbReference type="InterPro" id="IPR036637">
    <property type="entry name" value="Phosphohistidine_dom_sf"/>
</dbReference>
<dbReference type="Gene3D" id="3.50.30.10">
    <property type="entry name" value="Phosphohistidine domain"/>
    <property type="match status" value="1"/>
</dbReference>
<evidence type="ECO:0000259" key="2">
    <source>
        <dbReference type="Pfam" id="PF00391"/>
    </source>
</evidence>
<dbReference type="KEGG" id="ntp:CRH09_26880"/>
<evidence type="ECO:0000259" key="3">
    <source>
        <dbReference type="Pfam" id="PF01326"/>
    </source>
</evidence>
<evidence type="ECO:0000256" key="1">
    <source>
        <dbReference type="SAM" id="MobiDB-lite"/>
    </source>
</evidence>